<dbReference type="RefSeq" id="WP_306056109.1">
    <property type="nucleotide sequence ID" value="NZ_CP120997.1"/>
</dbReference>
<name>A0ABY9HLL7_9ACTN</name>
<gene>
    <name evidence="1" type="ORF">P8A18_19300</name>
</gene>
<evidence type="ECO:0000313" key="1">
    <source>
        <dbReference type="EMBL" id="WLQ35436.1"/>
    </source>
</evidence>
<evidence type="ECO:0000313" key="2">
    <source>
        <dbReference type="Proteomes" id="UP001239522"/>
    </source>
</evidence>
<protein>
    <submittedName>
        <fullName evidence="1">Uncharacterized protein</fullName>
    </submittedName>
</protein>
<organism evidence="1 2">
    <name type="scientific">Streptomyces castrisilvae</name>
    <dbReference type="NCBI Taxonomy" id="3033811"/>
    <lineage>
        <taxon>Bacteria</taxon>
        <taxon>Bacillati</taxon>
        <taxon>Actinomycetota</taxon>
        <taxon>Actinomycetes</taxon>
        <taxon>Kitasatosporales</taxon>
        <taxon>Streptomycetaceae</taxon>
        <taxon>Streptomyces</taxon>
    </lineage>
</organism>
<dbReference type="Proteomes" id="UP001239522">
    <property type="component" value="Chromosome"/>
</dbReference>
<dbReference type="EMBL" id="CP120997">
    <property type="protein sequence ID" value="WLQ35436.1"/>
    <property type="molecule type" value="Genomic_DNA"/>
</dbReference>
<accession>A0ABY9HLL7</accession>
<sequence length="160" mass="16206">MTESTLAILSAARELGAATDAYGTTLNTQVSPATADLIGRAVADAVRDLRPDHIAVWESSDDAVLAHIVALATGATVLRVTDASGIATVTPTITPGDRVVLLATAWEPRWLKALLSLLHGADAEVAAVAAVLHTPALDAAGSVPVVSLLSEAEAASAGLR</sequence>
<reference evidence="1 2" key="1">
    <citation type="submission" date="2023-03" db="EMBL/GenBank/DDBJ databases">
        <title>Isolation and description of six Streptomyces strains from soil environments, able to metabolize different microbial glucans.</title>
        <authorList>
            <person name="Widen T."/>
            <person name="Larsbrink J."/>
        </authorList>
    </citation>
    <scope>NUCLEOTIDE SEQUENCE [LARGE SCALE GENOMIC DNA]</scope>
    <source>
        <strain evidence="1 2">Mut1</strain>
    </source>
</reference>
<proteinExistence type="predicted"/>
<keyword evidence="2" id="KW-1185">Reference proteome</keyword>